<dbReference type="AlphaFoldDB" id="A0A8D8HPY7"/>
<accession>A0A8D8HPY7</accession>
<dbReference type="EMBL" id="HBUE01326818">
    <property type="protein sequence ID" value="CAG6591231.1"/>
    <property type="molecule type" value="Transcribed_RNA"/>
</dbReference>
<dbReference type="EMBL" id="HBUE01220209">
    <property type="protein sequence ID" value="CAG6539203.1"/>
    <property type="molecule type" value="Transcribed_RNA"/>
</dbReference>
<organism evidence="1">
    <name type="scientific">Culex pipiens</name>
    <name type="common">House mosquito</name>
    <dbReference type="NCBI Taxonomy" id="7175"/>
    <lineage>
        <taxon>Eukaryota</taxon>
        <taxon>Metazoa</taxon>
        <taxon>Ecdysozoa</taxon>
        <taxon>Arthropoda</taxon>
        <taxon>Hexapoda</taxon>
        <taxon>Insecta</taxon>
        <taxon>Pterygota</taxon>
        <taxon>Neoptera</taxon>
        <taxon>Endopterygota</taxon>
        <taxon>Diptera</taxon>
        <taxon>Nematocera</taxon>
        <taxon>Culicoidea</taxon>
        <taxon>Culicidae</taxon>
        <taxon>Culicinae</taxon>
        <taxon>Culicini</taxon>
        <taxon>Culex</taxon>
        <taxon>Culex</taxon>
    </lineage>
</organism>
<protein>
    <submittedName>
        <fullName evidence="1">(northern house mosquito) hypothetical protein</fullName>
    </submittedName>
</protein>
<reference evidence="1" key="1">
    <citation type="submission" date="2021-05" db="EMBL/GenBank/DDBJ databases">
        <authorList>
            <person name="Alioto T."/>
            <person name="Alioto T."/>
            <person name="Gomez Garrido J."/>
        </authorList>
    </citation>
    <scope>NUCLEOTIDE SEQUENCE</scope>
</reference>
<sequence length="112" mass="13002">MLEIIAVKLTNDRPFLWCSRSNLMNRFAAVVRLLTRSCNALFMMFCWLFCLMSRLRVLSIIRRSSSSGLPAMCFHAFPIGFHLRCRLVCGLILYKVPYNLCFFKSMSSYNGL</sequence>
<proteinExistence type="predicted"/>
<name>A0A8D8HPY7_CULPI</name>
<evidence type="ECO:0000313" key="1">
    <source>
        <dbReference type="EMBL" id="CAG6539203.1"/>
    </source>
</evidence>